<dbReference type="InterPro" id="IPR034428">
    <property type="entry name" value="ThiH/NoCL/HydG-like"/>
</dbReference>
<gene>
    <name evidence="1" type="ORF">UT64_C0003G0008</name>
</gene>
<comment type="caution">
    <text evidence="1">The sequence shown here is derived from an EMBL/GenBank/DDBJ whole genome shotgun (WGS) entry which is preliminary data.</text>
</comment>
<dbReference type="Gene3D" id="3.20.20.70">
    <property type="entry name" value="Aldolase class I"/>
    <property type="match status" value="1"/>
</dbReference>
<dbReference type="SUPFAM" id="SSF102114">
    <property type="entry name" value="Radical SAM enzymes"/>
    <property type="match status" value="1"/>
</dbReference>
<organism evidence="1 2">
    <name type="scientific">Candidatus Falkowbacteria bacterium GW2011_GWF2_39_8</name>
    <dbReference type="NCBI Taxonomy" id="1618642"/>
    <lineage>
        <taxon>Bacteria</taxon>
        <taxon>Candidatus Falkowiibacteriota</taxon>
    </lineage>
</organism>
<evidence type="ECO:0000313" key="2">
    <source>
        <dbReference type="Proteomes" id="UP000034137"/>
    </source>
</evidence>
<protein>
    <recommendedName>
        <fullName evidence="3">Biotin synthase</fullName>
    </recommendedName>
</protein>
<dbReference type="InterPro" id="IPR058240">
    <property type="entry name" value="rSAM_sf"/>
</dbReference>
<dbReference type="PANTHER" id="PTHR43583">
    <property type="entry name" value="2-IMINOACETATE SYNTHASE"/>
    <property type="match status" value="1"/>
</dbReference>
<dbReference type="AlphaFoldDB" id="A0A0G0T7G8"/>
<dbReference type="InterPro" id="IPR013785">
    <property type="entry name" value="Aldolase_TIM"/>
</dbReference>
<accession>A0A0G0T7G8</accession>
<evidence type="ECO:0008006" key="3">
    <source>
        <dbReference type="Google" id="ProtNLM"/>
    </source>
</evidence>
<reference evidence="1 2" key="1">
    <citation type="journal article" date="2015" name="Nature">
        <title>rRNA introns, odd ribosomes, and small enigmatic genomes across a large radiation of phyla.</title>
        <authorList>
            <person name="Brown C.T."/>
            <person name="Hug L.A."/>
            <person name="Thomas B.C."/>
            <person name="Sharon I."/>
            <person name="Castelle C.J."/>
            <person name="Singh A."/>
            <person name="Wilkins M.J."/>
            <person name="Williams K.H."/>
            <person name="Banfield J.F."/>
        </authorList>
    </citation>
    <scope>NUCLEOTIDE SEQUENCE [LARGE SCALE GENOMIC DNA]</scope>
</reference>
<dbReference type="PANTHER" id="PTHR43583:SF1">
    <property type="entry name" value="2-IMINOACETATE SYNTHASE"/>
    <property type="match status" value="1"/>
</dbReference>
<evidence type="ECO:0000313" key="1">
    <source>
        <dbReference type="EMBL" id="KKR33787.1"/>
    </source>
</evidence>
<name>A0A0G0T7G8_9BACT</name>
<dbReference type="Proteomes" id="UP000034137">
    <property type="component" value="Unassembled WGS sequence"/>
</dbReference>
<dbReference type="EMBL" id="LBXO01000003">
    <property type="protein sequence ID" value="KKR33787.1"/>
    <property type="molecule type" value="Genomic_DNA"/>
</dbReference>
<proteinExistence type="predicted"/>
<sequence>MFSKYFSSLKIEDLLSTNIADNSEVSEILSGNSLSLLDVAKLITAYHNPFARKSVIEKAVKVRSSIWHNSLFIMPPLYISNGDKKRGGCLDHCLYCPWHNGNVPQEQIIRLSAGAVRDEVKLLLDMGYGDIELVSATDPVLFSGMRAVNYVAAAKNAGAKNVGINFFPFKSAADYSELASAGCTFSIVWQETYLANIYRKMHPCGPKLNMGYRLDAHDRALRGGIKTVGVAFLGGLADWRYETLATIAHARYLRKEYGANIIFGMPRWKNGVGVNITSCTYDDQMYEFVGALYSLAVPQSLPWFSTRENFNLSDRSARGGGCIFTLDCSTEVGGYSHKNGAPQFPVFSTSFKQGAELLKKSGFKINIHLPFGE</sequence>